<proteinExistence type="predicted"/>
<dbReference type="AlphaFoldDB" id="A0AAV2NJY5"/>
<gene>
    <name evidence="1" type="ORF">LPLAT_LOCUS6189</name>
</gene>
<dbReference type="EMBL" id="OZ034825">
    <property type="protein sequence ID" value="CAL1680108.1"/>
    <property type="molecule type" value="Genomic_DNA"/>
</dbReference>
<organism evidence="1 2">
    <name type="scientific">Lasius platythorax</name>
    <dbReference type="NCBI Taxonomy" id="488582"/>
    <lineage>
        <taxon>Eukaryota</taxon>
        <taxon>Metazoa</taxon>
        <taxon>Ecdysozoa</taxon>
        <taxon>Arthropoda</taxon>
        <taxon>Hexapoda</taxon>
        <taxon>Insecta</taxon>
        <taxon>Pterygota</taxon>
        <taxon>Neoptera</taxon>
        <taxon>Endopterygota</taxon>
        <taxon>Hymenoptera</taxon>
        <taxon>Apocrita</taxon>
        <taxon>Aculeata</taxon>
        <taxon>Formicoidea</taxon>
        <taxon>Formicidae</taxon>
        <taxon>Formicinae</taxon>
        <taxon>Lasius</taxon>
        <taxon>Lasius</taxon>
    </lineage>
</organism>
<keyword evidence="2" id="KW-1185">Reference proteome</keyword>
<sequence>MTALHCALHDPPLPRFRLPTREIDLRRKWHHCIAVYLMEWKERRPELREEVLSPHQGKTMAVEPQN</sequence>
<accession>A0AAV2NJY5</accession>
<evidence type="ECO:0000313" key="1">
    <source>
        <dbReference type="EMBL" id="CAL1680108.1"/>
    </source>
</evidence>
<dbReference type="Proteomes" id="UP001497644">
    <property type="component" value="Chromosome 2"/>
</dbReference>
<reference evidence="1" key="1">
    <citation type="submission" date="2024-04" db="EMBL/GenBank/DDBJ databases">
        <authorList>
            <consortium name="Molecular Ecology Group"/>
        </authorList>
    </citation>
    <scope>NUCLEOTIDE SEQUENCE</scope>
</reference>
<name>A0AAV2NJY5_9HYME</name>
<protein>
    <submittedName>
        <fullName evidence="1">Uncharacterized protein</fullName>
    </submittedName>
</protein>
<evidence type="ECO:0000313" key="2">
    <source>
        <dbReference type="Proteomes" id="UP001497644"/>
    </source>
</evidence>